<comment type="caution">
    <text evidence="1">The sequence shown here is derived from an EMBL/GenBank/DDBJ whole genome shotgun (WGS) entry which is preliminary data.</text>
</comment>
<organism evidence="1 2">
    <name type="scientific">Fodinicola feengrottensis</name>
    <dbReference type="NCBI Taxonomy" id="435914"/>
    <lineage>
        <taxon>Bacteria</taxon>
        <taxon>Bacillati</taxon>
        <taxon>Actinomycetota</taxon>
        <taxon>Actinomycetes</taxon>
        <taxon>Mycobacteriales</taxon>
        <taxon>Fodinicola</taxon>
    </lineage>
</organism>
<evidence type="ECO:0000313" key="2">
    <source>
        <dbReference type="Proteomes" id="UP001500618"/>
    </source>
</evidence>
<keyword evidence="2" id="KW-1185">Reference proteome</keyword>
<evidence type="ECO:0000313" key="1">
    <source>
        <dbReference type="EMBL" id="GAA1661459.1"/>
    </source>
</evidence>
<dbReference type="EMBL" id="BAAANY010000002">
    <property type="protein sequence ID" value="GAA1661459.1"/>
    <property type="molecule type" value="Genomic_DNA"/>
</dbReference>
<dbReference type="Proteomes" id="UP001500618">
    <property type="component" value="Unassembled WGS sequence"/>
</dbReference>
<reference evidence="1 2" key="1">
    <citation type="journal article" date="2019" name="Int. J. Syst. Evol. Microbiol.">
        <title>The Global Catalogue of Microorganisms (GCM) 10K type strain sequencing project: providing services to taxonomists for standard genome sequencing and annotation.</title>
        <authorList>
            <consortium name="The Broad Institute Genomics Platform"/>
            <consortium name="The Broad Institute Genome Sequencing Center for Infectious Disease"/>
            <person name="Wu L."/>
            <person name="Ma J."/>
        </authorList>
    </citation>
    <scope>NUCLEOTIDE SEQUENCE [LARGE SCALE GENOMIC DNA]</scope>
    <source>
        <strain evidence="1 2">JCM 14718</strain>
    </source>
</reference>
<dbReference type="SUPFAM" id="SSF54001">
    <property type="entry name" value="Cysteine proteinases"/>
    <property type="match status" value="1"/>
</dbReference>
<dbReference type="RefSeq" id="WP_344307314.1">
    <property type="nucleotide sequence ID" value="NZ_BAAANY010000002.1"/>
</dbReference>
<name>A0ABN2FXA4_9ACTN</name>
<evidence type="ECO:0008006" key="3">
    <source>
        <dbReference type="Google" id="ProtNLM"/>
    </source>
</evidence>
<gene>
    <name evidence="1" type="ORF">GCM10009765_08730</name>
</gene>
<accession>A0ABN2FXA4</accession>
<protein>
    <recommendedName>
        <fullName evidence="3">Peptidase C39-like domain-containing protein</fullName>
    </recommendedName>
</protein>
<proteinExistence type="predicted"/>
<sequence>MGTSRQYVRAGSVVAAAALVVGGVVPVSASDAVIGQRAVASVDASVPSDAQLASATPLELLKAVIRCEDVGADQQYCLHIGFMSPRQTPEQVDAMLRKASTGPDSDDGVATLLGVAHRVATRPYDQRAVDEKAEIAAAVKQANGVAKTTRHVMSAATSSSMPTRLVLPMGLPEQDTNWYCGPASVAAVAYGHSTTVDQSTWAFRLGTTQDGGTDVSQMPAVLNYYTSRGDSTPYTDISTGASSANDYLAYVREAIYTNNHPAIQQVKLYKAFFPYVRVNHGGHFQPVNGYDTVARTVIFTEVYDEATYTSGGAHTGGPKELPVTLVFAANQASYNAMPGVFGRLVI</sequence>
<dbReference type="InterPro" id="IPR038765">
    <property type="entry name" value="Papain-like_cys_pep_sf"/>
</dbReference>